<feature type="non-terminal residue" evidence="4">
    <location>
        <position position="1"/>
    </location>
</feature>
<feature type="region of interest" description="Disordered" evidence="2">
    <location>
        <begin position="528"/>
        <end position="555"/>
    </location>
</feature>
<dbReference type="Pfam" id="PF20884">
    <property type="entry name" value="MUM1-like_PWWP"/>
    <property type="match status" value="1"/>
</dbReference>
<reference evidence="4 5" key="1">
    <citation type="submission" date="2019-09" db="EMBL/GenBank/DDBJ databases">
        <title>Bird 10,000 Genomes (B10K) Project - Family phase.</title>
        <authorList>
            <person name="Zhang G."/>
        </authorList>
    </citation>
    <scope>NUCLEOTIDE SEQUENCE [LARGE SCALE GENOMIC DNA]</scope>
    <source>
        <strain evidence="4">B10K-DU-002-30</strain>
        <tissue evidence="4">Muscle</tissue>
    </source>
</reference>
<dbReference type="Proteomes" id="UP000546986">
    <property type="component" value="Unassembled WGS sequence"/>
</dbReference>
<dbReference type="InterPro" id="IPR048765">
    <property type="entry name" value="PWP3A_3B_4_N"/>
</dbReference>
<dbReference type="CDD" id="cd06080">
    <property type="entry name" value="PWWP_MUM1-like"/>
    <property type="match status" value="1"/>
</dbReference>
<dbReference type="SUPFAM" id="SSF63748">
    <property type="entry name" value="Tudor/PWWP/MBT"/>
    <property type="match status" value="1"/>
</dbReference>
<feature type="region of interest" description="Disordered" evidence="2">
    <location>
        <begin position="684"/>
        <end position="705"/>
    </location>
</feature>
<evidence type="ECO:0000313" key="4">
    <source>
        <dbReference type="EMBL" id="NXO30486.1"/>
    </source>
</evidence>
<feature type="compositionally biased region" description="Basic and acidic residues" evidence="2">
    <location>
        <begin position="696"/>
        <end position="705"/>
    </location>
</feature>
<dbReference type="InterPro" id="IPR048795">
    <property type="entry name" value="PWP3A_3B_4_C"/>
</dbReference>
<comment type="similarity">
    <text evidence="1">Belongs to the PWWP3A family.</text>
</comment>
<dbReference type="Gene3D" id="6.10.300.20">
    <property type="match status" value="1"/>
</dbReference>
<feature type="domain" description="PWWP" evidence="3">
    <location>
        <begin position="402"/>
        <end position="420"/>
    </location>
</feature>
<proteinExistence type="inferred from homology"/>
<dbReference type="Pfam" id="PF20887">
    <property type="entry name" value="PWP3A-B_N"/>
    <property type="match status" value="1"/>
</dbReference>
<feature type="region of interest" description="Disordered" evidence="2">
    <location>
        <begin position="102"/>
        <end position="391"/>
    </location>
</feature>
<dbReference type="AlphaFoldDB" id="A0A7L1R2U5"/>
<gene>
    <name evidence="4" type="primary">Mum1</name>
    <name evidence="4" type="ORF">CISJUN_R05240</name>
</gene>
<dbReference type="InterPro" id="IPR040263">
    <property type="entry name" value="PWP3A_3B_4"/>
</dbReference>
<keyword evidence="5" id="KW-1185">Reference proteome</keyword>
<dbReference type="PROSITE" id="PS50812">
    <property type="entry name" value="PWWP"/>
    <property type="match status" value="1"/>
</dbReference>
<dbReference type="PANTHER" id="PTHR31333">
    <property type="entry name" value="PWWP DOMAIN-CONTAINING DNA REPAIR FACTOR 3 FAMILY MEMBER"/>
    <property type="match status" value="1"/>
</dbReference>
<sequence>MTDQEFVLCKWKRRLWPAKVLCKPEAAGSSPVATTKRMGFKAEILGLEKQVSVSSANTVPLTEERIKAIASTLEQKKSVSEAVEELQYRCSLKIALDILHQTDSGSQTPPAEGANPEFPRQESAPPTPSRSFFLRSRLKKPEPEAAKRRGKPKKTCGLKDEPKALSRAGSAASEGRGKAPGGGTSPARTRGGGTNPARCSARDSCVAPAPDSQNCQNPEPKSSPRQRKIQPQTGNGVSCKPKAGRGQQGRKRFRDDSPEDQAEVAPEEGSAAVPSKSGTVEPSRKTGAHPGRTFLDSSCGTASDELEKSISSESESLAKQLDGRREAEGGKHLDGAGAASGTDRKCRNHPGSSPGPSGLEPSGTSSRRVSSESLPPLSPLADEEEENFPSVLSHREPKFFEEGMLVWCKLRRYPYWPAVVKAVKRKHRRACVLFIDGTTNEKKKGFSVSLKSLKHFDCEEKQELIERAKENQSKEIEWCLQLILDYRIRVGCHSFTGSFLEYFAADISYPVRKESYQSVVQMAFPNTEEAGAGESSSDTSPQKPPRKLLPDRTRAARDRENKKLVEFIVKTKGAEEHLLGILKSGKESRWLKKFLNSSRYMTCVETYLEDEEQLDLVVGYLKEVYREMDTKNLHQILGDGIRFISDVLLPEAIICAIAAVDDIDYEKAEEKYIKGPPVSKRERELFDEQVLGSKKLKTEPEPAES</sequence>
<dbReference type="InterPro" id="IPR000313">
    <property type="entry name" value="PWWP_dom"/>
</dbReference>
<name>A0A7L1R2U5_9PASS</name>
<dbReference type="FunFam" id="2.30.30.140:FF:000063">
    <property type="entry name" value="PWWP domain-containing DNA repair factor 3A"/>
    <property type="match status" value="1"/>
</dbReference>
<dbReference type="InterPro" id="IPR035504">
    <property type="entry name" value="MUM1-like_PWWP"/>
</dbReference>
<evidence type="ECO:0000256" key="2">
    <source>
        <dbReference type="SAM" id="MobiDB-lite"/>
    </source>
</evidence>
<feature type="compositionally biased region" description="Gly residues" evidence="2">
    <location>
        <begin position="178"/>
        <end position="194"/>
    </location>
</feature>
<protein>
    <submittedName>
        <fullName evidence="4">MUM1 protein</fullName>
    </submittedName>
</protein>
<accession>A0A7L1R2U5</accession>
<evidence type="ECO:0000259" key="3">
    <source>
        <dbReference type="PROSITE" id="PS50812"/>
    </source>
</evidence>
<dbReference type="Pfam" id="PF20886">
    <property type="entry name" value="PWP3A-B_C"/>
    <property type="match status" value="1"/>
</dbReference>
<evidence type="ECO:0000256" key="1">
    <source>
        <dbReference type="ARBA" id="ARBA00008188"/>
    </source>
</evidence>
<evidence type="ECO:0000313" key="5">
    <source>
        <dbReference type="Proteomes" id="UP000546986"/>
    </source>
</evidence>
<comment type="caution">
    <text evidence="4">The sequence shown here is derived from an EMBL/GenBank/DDBJ whole genome shotgun (WGS) entry which is preliminary data.</text>
</comment>
<feature type="compositionally biased region" description="Acidic residues" evidence="2">
    <location>
        <begin position="257"/>
        <end position="266"/>
    </location>
</feature>
<dbReference type="Gene3D" id="2.30.30.140">
    <property type="match status" value="1"/>
</dbReference>
<dbReference type="EMBL" id="VXBR01010370">
    <property type="protein sequence ID" value="NXO30486.1"/>
    <property type="molecule type" value="Genomic_DNA"/>
</dbReference>
<organism evidence="4 5">
    <name type="scientific">Cisticola juncidis</name>
    <dbReference type="NCBI Taxonomy" id="52622"/>
    <lineage>
        <taxon>Eukaryota</taxon>
        <taxon>Metazoa</taxon>
        <taxon>Chordata</taxon>
        <taxon>Craniata</taxon>
        <taxon>Vertebrata</taxon>
        <taxon>Euteleostomi</taxon>
        <taxon>Archelosauria</taxon>
        <taxon>Archosauria</taxon>
        <taxon>Dinosauria</taxon>
        <taxon>Saurischia</taxon>
        <taxon>Theropoda</taxon>
        <taxon>Coelurosauria</taxon>
        <taxon>Aves</taxon>
        <taxon>Neognathae</taxon>
        <taxon>Neoaves</taxon>
        <taxon>Telluraves</taxon>
        <taxon>Australaves</taxon>
        <taxon>Passeriformes</taxon>
        <taxon>Sylvioidea</taxon>
        <taxon>Cisticolidae</taxon>
        <taxon>Cisticola</taxon>
    </lineage>
</organism>
<feature type="compositionally biased region" description="Basic and acidic residues" evidence="2">
    <location>
        <begin position="321"/>
        <end position="334"/>
    </location>
</feature>
<feature type="compositionally biased region" description="Low complexity" evidence="2">
    <location>
        <begin position="350"/>
        <end position="375"/>
    </location>
</feature>
<feature type="compositionally biased region" description="Polar residues" evidence="2">
    <location>
        <begin position="211"/>
        <end position="220"/>
    </location>
</feature>
<feature type="non-terminal residue" evidence="4">
    <location>
        <position position="705"/>
    </location>
</feature>
<dbReference type="PANTHER" id="PTHR31333:SF6">
    <property type="entry name" value="MUM1 LIKE 1"/>
    <property type="match status" value="1"/>
</dbReference>